<dbReference type="RefSeq" id="WP_166172331.1">
    <property type="nucleotide sequence ID" value="NZ_CP045119.1"/>
</dbReference>
<proteinExistence type="predicted"/>
<dbReference type="Proteomes" id="UP000501452">
    <property type="component" value="Chromosome"/>
</dbReference>
<reference evidence="1 2" key="1">
    <citation type="submission" date="2019-10" db="EMBL/GenBank/DDBJ databases">
        <title>Rubrobacter sp nov SCSIO 52090 isolated from a deep-sea sediment in the South China Sea.</title>
        <authorList>
            <person name="Chen R.W."/>
        </authorList>
    </citation>
    <scope>NUCLEOTIDE SEQUENCE [LARGE SCALE GENOMIC DNA]</scope>
    <source>
        <strain evidence="1 2">SCSIO 52909</strain>
    </source>
</reference>
<protein>
    <submittedName>
        <fullName evidence="1">Uncharacterized protein</fullName>
    </submittedName>
</protein>
<evidence type="ECO:0000313" key="1">
    <source>
        <dbReference type="EMBL" id="QIN81198.1"/>
    </source>
</evidence>
<evidence type="ECO:0000313" key="2">
    <source>
        <dbReference type="Proteomes" id="UP000501452"/>
    </source>
</evidence>
<dbReference type="EMBL" id="CP045119">
    <property type="protein sequence ID" value="QIN81198.1"/>
    <property type="molecule type" value="Genomic_DNA"/>
</dbReference>
<dbReference type="AlphaFoldDB" id="A0A6G8Q414"/>
<dbReference type="KEGG" id="rub:GBA63_00130"/>
<keyword evidence="2" id="KW-1185">Reference proteome</keyword>
<name>A0A6G8Q414_9ACTN</name>
<organism evidence="1 2">
    <name type="scientific">Rubrobacter tropicus</name>
    <dbReference type="NCBI Taxonomy" id="2653851"/>
    <lineage>
        <taxon>Bacteria</taxon>
        <taxon>Bacillati</taxon>
        <taxon>Actinomycetota</taxon>
        <taxon>Rubrobacteria</taxon>
        <taxon>Rubrobacterales</taxon>
        <taxon>Rubrobacteraceae</taxon>
        <taxon>Rubrobacter</taxon>
    </lineage>
</organism>
<gene>
    <name evidence="1" type="ORF">GBA63_00130</name>
</gene>
<sequence length="87" mass="9670">MNDASETAVKVRANSPGRYPILVVELSSGELRATYFETDYDLERGKTVEEDWLRDNAIGRHSFVGVEPPAEVPVSSLGDYARREIIG</sequence>
<accession>A0A6G8Q414</accession>